<evidence type="ECO:0000256" key="1">
    <source>
        <dbReference type="ARBA" id="ARBA00005417"/>
    </source>
</evidence>
<reference evidence="7" key="1">
    <citation type="journal article" date="2014" name="Int. J. Syst. Evol. Microbiol.">
        <title>Complete genome sequence of Corynebacterium casei LMG S-19264T (=DSM 44701T), isolated from a smear-ripened cheese.</title>
        <authorList>
            <consortium name="US DOE Joint Genome Institute (JGI-PGF)"/>
            <person name="Walter F."/>
            <person name="Albersmeier A."/>
            <person name="Kalinowski J."/>
            <person name="Ruckert C."/>
        </authorList>
    </citation>
    <scope>NUCLEOTIDE SEQUENCE</scope>
    <source>
        <strain evidence="7">CGMCC 4.7306</strain>
    </source>
</reference>
<dbReference type="PROSITE" id="PS00211">
    <property type="entry name" value="ABC_TRANSPORTER_1"/>
    <property type="match status" value="1"/>
</dbReference>
<dbReference type="GO" id="GO:0015833">
    <property type="term" value="P:peptide transport"/>
    <property type="evidence" value="ECO:0007669"/>
    <property type="project" value="InterPro"/>
</dbReference>
<dbReference type="Pfam" id="PF00005">
    <property type="entry name" value="ABC_tran"/>
    <property type="match status" value="1"/>
</dbReference>
<dbReference type="GO" id="GO:0016887">
    <property type="term" value="F:ATP hydrolysis activity"/>
    <property type="evidence" value="ECO:0007669"/>
    <property type="project" value="InterPro"/>
</dbReference>
<dbReference type="InterPro" id="IPR003593">
    <property type="entry name" value="AAA+_ATPase"/>
</dbReference>
<dbReference type="SUPFAM" id="SSF52540">
    <property type="entry name" value="P-loop containing nucleoside triphosphate hydrolases"/>
    <property type="match status" value="1"/>
</dbReference>
<comment type="similarity">
    <text evidence="1">Belongs to the ABC transporter superfamily.</text>
</comment>
<dbReference type="EMBL" id="BMMZ01000005">
    <property type="protein sequence ID" value="GGL63564.1"/>
    <property type="molecule type" value="Genomic_DNA"/>
</dbReference>
<dbReference type="AlphaFoldDB" id="A0A917S7Z8"/>
<evidence type="ECO:0000259" key="6">
    <source>
        <dbReference type="PROSITE" id="PS50893"/>
    </source>
</evidence>
<dbReference type="PROSITE" id="PS50893">
    <property type="entry name" value="ABC_TRANSPORTER_2"/>
    <property type="match status" value="1"/>
</dbReference>
<evidence type="ECO:0000313" key="8">
    <source>
        <dbReference type="Proteomes" id="UP000613840"/>
    </source>
</evidence>
<evidence type="ECO:0000256" key="5">
    <source>
        <dbReference type="SAM" id="MobiDB-lite"/>
    </source>
</evidence>
<dbReference type="GO" id="GO:0055085">
    <property type="term" value="P:transmembrane transport"/>
    <property type="evidence" value="ECO:0007669"/>
    <property type="project" value="UniProtKB-ARBA"/>
</dbReference>
<keyword evidence="8" id="KW-1185">Reference proteome</keyword>
<dbReference type="RefSeq" id="WP_188895472.1">
    <property type="nucleotide sequence ID" value="NZ_BMMZ01000005.1"/>
</dbReference>
<dbReference type="InterPro" id="IPR050319">
    <property type="entry name" value="ABC_transp_ATP-bind"/>
</dbReference>
<evidence type="ECO:0000256" key="2">
    <source>
        <dbReference type="ARBA" id="ARBA00022448"/>
    </source>
</evidence>
<dbReference type="PANTHER" id="PTHR43776:SF7">
    <property type="entry name" value="D,D-DIPEPTIDE TRANSPORT ATP-BINDING PROTEIN DDPF-RELATED"/>
    <property type="match status" value="1"/>
</dbReference>
<dbReference type="InterPro" id="IPR017871">
    <property type="entry name" value="ABC_transporter-like_CS"/>
</dbReference>
<feature type="domain" description="ABC transporter" evidence="6">
    <location>
        <begin position="4"/>
        <end position="250"/>
    </location>
</feature>
<dbReference type="InterPro" id="IPR013563">
    <property type="entry name" value="Oligopep_ABC_C"/>
</dbReference>
<evidence type="ECO:0000256" key="4">
    <source>
        <dbReference type="ARBA" id="ARBA00022840"/>
    </source>
</evidence>
<keyword evidence="2" id="KW-0813">Transport</keyword>
<reference evidence="7" key="2">
    <citation type="submission" date="2020-09" db="EMBL/GenBank/DDBJ databases">
        <authorList>
            <person name="Sun Q."/>
            <person name="Zhou Y."/>
        </authorList>
    </citation>
    <scope>NUCLEOTIDE SEQUENCE</scope>
    <source>
        <strain evidence="7">CGMCC 4.7306</strain>
    </source>
</reference>
<dbReference type="Gene3D" id="3.40.50.300">
    <property type="entry name" value="P-loop containing nucleotide triphosphate hydrolases"/>
    <property type="match status" value="1"/>
</dbReference>
<dbReference type="CDD" id="cd03257">
    <property type="entry name" value="ABC_NikE_OppD_transporters"/>
    <property type="match status" value="1"/>
</dbReference>
<evidence type="ECO:0000313" key="7">
    <source>
        <dbReference type="EMBL" id="GGL63564.1"/>
    </source>
</evidence>
<dbReference type="GO" id="GO:0005524">
    <property type="term" value="F:ATP binding"/>
    <property type="evidence" value="ECO:0007669"/>
    <property type="project" value="UniProtKB-KW"/>
</dbReference>
<feature type="region of interest" description="Disordered" evidence="5">
    <location>
        <begin position="331"/>
        <end position="363"/>
    </location>
</feature>
<comment type="caution">
    <text evidence="7">The sequence shown here is derived from an EMBL/GenBank/DDBJ whole genome shotgun (WGS) entry which is preliminary data.</text>
</comment>
<organism evidence="7 8">
    <name type="scientific">Microlunatus endophyticus</name>
    <dbReference type="NCBI Taxonomy" id="1716077"/>
    <lineage>
        <taxon>Bacteria</taxon>
        <taxon>Bacillati</taxon>
        <taxon>Actinomycetota</taxon>
        <taxon>Actinomycetes</taxon>
        <taxon>Propionibacteriales</taxon>
        <taxon>Propionibacteriaceae</taxon>
        <taxon>Microlunatus</taxon>
    </lineage>
</organism>
<dbReference type="InterPro" id="IPR027417">
    <property type="entry name" value="P-loop_NTPase"/>
</dbReference>
<dbReference type="Pfam" id="PF08352">
    <property type="entry name" value="oligo_HPY"/>
    <property type="match status" value="1"/>
</dbReference>
<dbReference type="PANTHER" id="PTHR43776">
    <property type="entry name" value="TRANSPORT ATP-BINDING PROTEIN"/>
    <property type="match status" value="1"/>
</dbReference>
<protein>
    <submittedName>
        <fullName evidence="7">ABC transporter ATP-binding protein</fullName>
    </submittedName>
</protein>
<dbReference type="InterPro" id="IPR003439">
    <property type="entry name" value="ABC_transporter-like_ATP-bd"/>
</dbReference>
<keyword evidence="4 7" id="KW-0067">ATP-binding</keyword>
<dbReference type="Proteomes" id="UP000613840">
    <property type="component" value="Unassembled WGS sequence"/>
</dbReference>
<evidence type="ECO:0000256" key="3">
    <source>
        <dbReference type="ARBA" id="ARBA00022741"/>
    </source>
</evidence>
<dbReference type="NCBIfam" id="TIGR01727">
    <property type="entry name" value="oligo_HPY"/>
    <property type="match status" value="1"/>
</dbReference>
<gene>
    <name evidence="7" type="ORF">GCM10011575_22450</name>
</gene>
<name>A0A917S7Z8_9ACTN</name>
<sequence length="363" mass="39305">MSLLEVTNVTHTYATGSGRPVLHGINLTAEPGDIVALVGESGCGKTTLGRMIAGLHEPTGGTISFDGQDIAKLKGRQRKQWRRQVQMVHQDPYGSLNPGLTIGSTLAPGMLQHKLANWRNVQDKMLELLEQVGLDPTPEFLQRYPHQLSGGQRQRVSIARAISLDPKLIVADEVTSMLDVSMRVAILDLLLRFARERGIGYVFISHDFGVVRYFAQGGRIAVMFFGHIVEEGPVEALITKPRHPYTHMLLQAIPVPDPKMARKRTQTEEDAKGERLIGEPATTGCVFANRCPLVQDVCRKQAPKLADIGGGHRTACHFSDQVPPLAHMVGTTAGGDHDRNGSKAADADGAGDAVPVAHHPAGD</sequence>
<dbReference type="SMART" id="SM00382">
    <property type="entry name" value="AAA"/>
    <property type="match status" value="1"/>
</dbReference>
<accession>A0A917S7Z8</accession>
<proteinExistence type="inferred from homology"/>
<keyword evidence="3" id="KW-0547">Nucleotide-binding</keyword>